<gene>
    <name evidence="2" type="ORF">URODEC1_LOCUS3765</name>
</gene>
<sequence>MGLGPSSWNILRESESPACLSTPLSTRRLSPPAVIEIDWAPASPPPARRASLPLFAGRLRPAQGFRARRHGRERERRRPGPRPRAGGLARLPHAAAVCRRWRRAIADAAFLRRYRSLHAPLVAGYYRNEQHTLRWSHVRPTFVPSSPSMVDARSFSLDFLPNGADSWTILDSRGSFLLLCEASFVKFPDKVICLCEPLTRHYRRIHPLPDWDDDHCYHWKLFLLDGESSEAGGRISMSNFRVLCVFVRDGVTQAAMYAMGSSWSKKNIDPRLKVSVPVGHSAGCWYFVEGRALITLDGSTGDFSSSELPPLRDWDSDTWMHNFFITNGRDGKLHIFTVYDDTMKMFTRLEGGEWVLEKMIALPEATCGLPGYKPSFFSGHQYILTIGAGFVILMPQAREPWPFSINLETMEAAPVELGMGLLVFECELPWPPALHACLDR</sequence>
<name>A0ABC8VI80_9POAL</name>
<dbReference type="PANTHER" id="PTHR33207">
    <property type="entry name" value="F-BOX DOMAIN CONTAINING PROTEIN-RELATED"/>
    <property type="match status" value="1"/>
</dbReference>
<dbReference type="Proteomes" id="UP001497457">
    <property type="component" value="Chromosome 10rd"/>
</dbReference>
<keyword evidence="3" id="KW-1185">Reference proteome</keyword>
<feature type="region of interest" description="Disordered" evidence="1">
    <location>
        <begin position="65"/>
        <end position="87"/>
    </location>
</feature>
<evidence type="ECO:0008006" key="4">
    <source>
        <dbReference type="Google" id="ProtNLM"/>
    </source>
</evidence>
<dbReference type="AlphaFoldDB" id="A0ABC8VI80"/>
<evidence type="ECO:0000313" key="2">
    <source>
        <dbReference type="EMBL" id="CAL4891374.1"/>
    </source>
</evidence>
<proteinExistence type="predicted"/>
<evidence type="ECO:0000313" key="3">
    <source>
        <dbReference type="Proteomes" id="UP001497457"/>
    </source>
</evidence>
<organism evidence="2 3">
    <name type="scientific">Urochloa decumbens</name>
    <dbReference type="NCBI Taxonomy" id="240449"/>
    <lineage>
        <taxon>Eukaryota</taxon>
        <taxon>Viridiplantae</taxon>
        <taxon>Streptophyta</taxon>
        <taxon>Embryophyta</taxon>
        <taxon>Tracheophyta</taxon>
        <taxon>Spermatophyta</taxon>
        <taxon>Magnoliopsida</taxon>
        <taxon>Liliopsida</taxon>
        <taxon>Poales</taxon>
        <taxon>Poaceae</taxon>
        <taxon>PACMAD clade</taxon>
        <taxon>Panicoideae</taxon>
        <taxon>Panicodae</taxon>
        <taxon>Paniceae</taxon>
        <taxon>Melinidinae</taxon>
        <taxon>Urochloa</taxon>
    </lineage>
</organism>
<dbReference type="EMBL" id="OZ075120">
    <property type="protein sequence ID" value="CAL4891374.1"/>
    <property type="molecule type" value="Genomic_DNA"/>
</dbReference>
<accession>A0ABC8VI80</accession>
<reference evidence="2" key="1">
    <citation type="submission" date="2024-10" db="EMBL/GenBank/DDBJ databases">
        <authorList>
            <person name="Ryan C."/>
        </authorList>
    </citation>
    <scope>NUCLEOTIDE SEQUENCE [LARGE SCALE GENOMIC DNA]</scope>
</reference>
<evidence type="ECO:0000256" key="1">
    <source>
        <dbReference type="SAM" id="MobiDB-lite"/>
    </source>
</evidence>
<protein>
    <recommendedName>
        <fullName evidence="4">F-box domain-containing protein</fullName>
    </recommendedName>
</protein>